<dbReference type="RefSeq" id="WP_267654196.1">
    <property type="nucleotide sequence ID" value="NZ_JAOVZR010000001.1"/>
</dbReference>
<sequence length="141" mass="15692">MIKFNLQCDNDHEFEGWFSSSTDFDAQIERELVECPSCGSRAIGKALMTPSVSVSRGQDKRPLALAPEKHEMMRKLREMVKAVRDNSEDVGDRFPDEARKIHHGETEARGIIGKASQEDARALVEEGIGIAPLPDLPEDLS</sequence>
<reference evidence="2" key="1">
    <citation type="submission" date="2022-10" db="EMBL/GenBank/DDBJ databases">
        <title>Hoeflea sp. G2-23, isolated from marine algae.</title>
        <authorList>
            <person name="Kristyanto S."/>
            <person name="Kim J.M."/>
            <person name="Jeon C.O."/>
        </authorList>
    </citation>
    <scope>NUCLEOTIDE SEQUENCE</scope>
    <source>
        <strain evidence="2">G2-23</strain>
    </source>
</reference>
<proteinExistence type="predicted"/>
<dbReference type="Proteomes" id="UP001073227">
    <property type="component" value="Unassembled WGS sequence"/>
</dbReference>
<protein>
    <submittedName>
        <fullName evidence="2">DUF1178 family protein</fullName>
    </submittedName>
</protein>
<name>A0ABT3ZA54_9HYPH</name>
<accession>A0ABT3ZA54</accession>
<evidence type="ECO:0000256" key="1">
    <source>
        <dbReference type="SAM" id="MobiDB-lite"/>
    </source>
</evidence>
<keyword evidence="3" id="KW-1185">Reference proteome</keyword>
<organism evidence="2 3">
    <name type="scientific">Hoeflea algicola</name>
    <dbReference type="NCBI Taxonomy" id="2983763"/>
    <lineage>
        <taxon>Bacteria</taxon>
        <taxon>Pseudomonadati</taxon>
        <taxon>Pseudomonadota</taxon>
        <taxon>Alphaproteobacteria</taxon>
        <taxon>Hyphomicrobiales</taxon>
        <taxon>Rhizobiaceae</taxon>
        <taxon>Hoeflea</taxon>
    </lineage>
</organism>
<dbReference type="EMBL" id="JAOVZR010000001">
    <property type="protein sequence ID" value="MCY0148655.1"/>
    <property type="molecule type" value="Genomic_DNA"/>
</dbReference>
<comment type="caution">
    <text evidence="2">The sequence shown here is derived from an EMBL/GenBank/DDBJ whole genome shotgun (WGS) entry which is preliminary data.</text>
</comment>
<dbReference type="PIRSF" id="PIRSF032131">
    <property type="entry name" value="UCP032131"/>
    <property type="match status" value="1"/>
</dbReference>
<evidence type="ECO:0000313" key="3">
    <source>
        <dbReference type="Proteomes" id="UP001073227"/>
    </source>
</evidence>
<dbReference type="InterPro" id="IPR009562">
    <property type="entry name" value="DUF1178"/>
</dbReference>
<evidence type="ECO:0000313" key="2">
    <source>
        <dbReference type="EMBL" id="MCY0148655.1"/>
    </source>
</evidence>
<feature type="region of interest" description="Disordered" evidence="1">
    <location>
        <begin position="84"/>
        <end position="106"/>
    </location>
</feature>
<dbReference type="Pfam" id="PF06676">
    <property type="entry name" value="DUF1178"/>
    <property type="match status" value="1"/>
</dbReference>
<gene>
    <name evidence="2" type="ORF">OEG84_13335</name>
</gene>